<dbReference type="SUPFAM" id="SSF52540">
    <property type="entry name" value="P-loop containing nucleoside triphosphate hydrolases"/>
    <property type="match status" value="1"/>
</dbReference>
<evidence type="ECO:0000313" key="9">
    <source>
        <dbReference type="EMBL" id="EHH10198.1"/>
    </source>
</evidence>
<dbReference type="PROSITE" id="PS00721">
    <property type="entry name" value="FTHFS_1"/>
    <property type="match status" value="1"/>
</dbReference>
<feature type="binding site" evidence="8">
    <location>
        <begin position="68"/>
        <end position="75"/>
    </location>
    <ligand>
        <name>ATP</name>
        <dbReference type="ChEBI" id="CHEBI:30616"/>
    </ligand>
</feature>
<dbReference type="OrthoDB" id="9761733at2"/>
<dbReference type="Gene3D" id="3.10.410.10">
    <property type="entry name" value="Formyltetrahydrofolate synthetase, domain 3"/>
    <property type="match status" value="1"/>
</dbReference>
<dbReference type="PATRIC" id="fig|1082933.3.peg.3845"/>
<dbReference type="InterPro" id="IPR000559">
    <property type="entry name" value="Formate_THF_ligase"/>
</dbReference>
<dbReference type="PROSITE" id="PS00722">
    <property type="entry name" value="FTHFS_2"/>
    <property type="match status" value="1"/>
</dbReference>
<comment type="similarity">
    <text evidence="7 8">Belongs to the formate--tetrahydrofolate ligase family.</text>
</comment>
<keyword evidence="4 8" id="KW-0547">Nucleotide-binding</keyword>
<dbReference type="InterPro" id="IPR020628">
    <property type="entry name" value="Formate_THF_ligase_CS"/>
</dbReference>
<dbReference type="GO" id="GO:0005524">
    <property type="term" value="F:ATP binding"/>
    <property type="evidence" value="ECO:0007669"/>
    <property type="project" value="UniProtKB-UniRule"/>
</dbReference>
<reference evidence="9 10" key="1">
    <citation type="journal article" date="2012" name="J. Bacteriol.">
        <title>Draft Genome Sequence of Plant Growth-Promoting Rhizobium Mesorhizobium amorphae, Isolated from Zinc-Lead Mine Tailings.</title>
        <authorList>
            <person name="Hao X."/>
            <person name="Lin Y."/>
            <person name="Johnstone L."/>
            <person name="Baltrus D.A."/>
            <person name="Miller S.J."/>
            <person name="Wei G."/>
            <person name="Rensing C."/>
        </authorList>
    </citation>
    <scope>NUCLEOTIDE SEQUENCE [LARGE SCALE GENOMIC DNA]</scope>
    <source>
        <strain evidence="9 10">CCNWGS0123</strain>
    </source>
</reference>
<keyword evidence="10" id="KW-1185">Reference proteome</keyword>
<dbReference type="RefSeq" id="WP_006203538.1">
    <property type="nucleotide sequence ID" value="NZ_AGSN01000130.1"/>
</dbReference>
<name>G6YD98_9HYPH</name>
<dbReference type="KEGG" id="mamo:A6B35_26725"/>
<dbReference type="HAMAP" id="MF_01543">
    <property type="entry name" value="FTHFS"/>
    <property type="match status" value="1"/>
</dbReference>
<dbReference type="Proteomes" id="UP000002949">
    <property type="component" value="Unassembled WGS sequence"/>
</dbReference>
<gene>
    <name evidence="8" type="primary">fhs</name>
    <name evidence="9" type="ORF">MEA186_19677</name>
</gene>
<evidence type="ECO:0000256" key="3">
    <source>
        <dbReference type="ARBA" id="ARBA00022598"/>
    </source>
</evidence>
<evidence type="ECO:0000256" key="7">
    <source>
        <dbReference type="ARBA" id="ARBA00061363"/>
    </source>
</evidence>
<protein>
    <recommendedName>
        <fullName evidence="8">Formate--tetrahydrofolate ligase</fullName>
        <ecNumber evidence="8">6.3.4.3</ecNumber>
    </recommendedName>
    <alternativeName>
        <fullName evidence="8">Formyltetrahydrofolate synthetase</fullName>
        <shortName evidence="8">FHS</shortName>
        <shortName evidence="8">FTHFS</shortName>
    </alternativeName>
</protein>
<comment type="pathway">
    <text evidence="1 8">One-carbon metabolism; tetrahydrofolate interconversion.</text>
</comment>
<evidence type="ECO:0000313" key="10">
    <source>
        <dbReference type="Proteomes" id="UP000002949"/>
    </source>
</evidence>
<dbReference type="GO" id="GO:0035999">
    <property type="term" value="P:tetrahydrofolate interconversion"/>
    <property type="evidence" value="ECO:0007669"/>
    <property type="project" value="UniProtKB-UniRule"/>
</dbReference>
<evidence type="ECO:0000256" key="8">
    <source>
        <dbReference type="HAMAP-Rule" id="MF_01543"/>
    </source>
</evidence>
<dbReference type="CDD" id="cd00477">
    <property type="entry name" value="FTHFS"/>
    <property type="match status" value="1"/>
</dbReference>
<evidence type="ECO:0000256" key="4">
    <source>
        <dbReference type="ARBA" id="ARBA00022741"/>
    </source>
</evidence>
<proteinExistence type="inferred from homology"/>
<dbReference type="Gene3D" id="3.30.1510.10">
    <property type="entry name" value="Domain 2, N(10)-formyltetrahydrofolate synthetase"/>
    <property type="match status" value="1"/>
</dbReference>
<organism evidence="9 10">
    <name type="scientific">Mesorhizobium amorphae CCNWGS0123</name>
    <dbReference type="NCBI Taxonomy" id="1082933"/>
    <lineage>
        <taxon>Bacteria</taxon>
        <taxon>Pseudomonadati</taxon>
        <taxon>Pseudomonadota</taxon>
        <taxon>Alphaproteobacteria</taxon>
        <taxon>Hyphomicrobiales</taxon>
        <taxon>Phyllobacteriaceae</taxon>
        <taxon>Mesorhizobium</taxon>
    </lineage>
</organism>
<evidence type="ECO:0000256" key="1">
    <source>
        <dbReference type="ARBA" id="ARBA00004777"/>
    </source>
</evidence>
<dbReference type="InterPro" id="IPR027417">
    <property type="entry name" value="P-loop_NTPase"/>
</dbReference>
<keyword evidence="5 8" id="KW-0067">ATP-binding</keyword>
<accession>G6YD98</accession>
<evidence type="ECO:0000256" key="5">
    <source>
        <dbReference type="ARBA" id="ARBA00022840"/>
    </source>
</evidence>
<dbReference type="Gene3D" id="3.40.50.300">
    <property type="entry name" value="P-loop containing nucleotide triphosphate hydrolases"/>
    <property type="match status" value="1"/>
</dbReference>
<dbReference type="EC" id="6.3.4.3" evidence="8"/>
<evidence type="ECO:0000256" key="2">
    <source>
        <dbReference type="ARBA" id="ARBA00022563"/>
    </source>
</evidence>
<comment type="catalytic activity">
    <reaction evidence="6 8">
        <text>(6S)-5,6,7,8-tetrahydrofolate + formate + ATP = (6R)-10-formyltetrahydrofolate + ADP + phosphate</text>
        <dbReference type="Rhea" id="RHEA:20221"/>
        <dbReference type="ChEBI" id="CHEBI:15740"/>
        <dbReference type="ChEBI" id="CHEBI:30616"/>
        <dbReference type="ChEBI" id="CHEBI:43474"/>
        <dbReference type="ChEBI" id="CHEBI:57453"/>
        <dbReference type="ChEBI" id="CHEBI:195366"/>
        <dbReference type="ChEBI" id="CHEBI:456216"/>
        <dbReference type="EC" id="6.3.4.3"/>
    </reaction>
</comment>
<sequence length="559" mass="60044">MAEVKSDIEIARAAKKKQIQEIGQKIGIPTEHLLPYGHDKAKISAEFIKSVKGNKDGKLILVTAINPTPAGEGKTTTTVGLGDGLNRIGKKAIVCIREASLGPNFGVKGGAAGGGYAQVVPMEDMNLHFTGDFHAITTAHNLLSALIDNHIYWGNELGIDTRRVVWRRVMDMNDRALREIICSLGGVANGFPREGGFDITVASEVMAILCLATDLKDLEKRLGDIIVAYRRDKSPVYARDLKADGAMAVLLKDAMQPNLVQTLENNPAFVHGGPFANIAHGCNSVVATTTALKLADYVVTEAGFGADLGAEKFFDIKCRKAGLKPAAAVIVATVRAMKMNGGVKKEDLGKENIEAVKKGCLNLGRHIENVKQFGVPAVVAINHFTTDTDTEIQAMKDFVASLGAQAILCKHWAQGSAGIEDLAKKVVEIAESGASQFSPLYPDEMPLFEKINTIVKRIYRGDEAIADKSIRDQLHAWEQAGYGNLPVCMAKTQYSFSTDPNLRGAPTGHTVPVREVRLSAGAGFVVIICGEVMTMPGLPKAPSSEKIFLNETGQIEGLF</sequence>
<keyword evidence="2 8" id="KW-0554">One-carbon metabolism</keyword>
<dbReference type="FunFam" id="3.30.1510.10:FF:000001">
    <property type="entry name" value="Formate--tetrahydrofolate ligase"/>
    <property type="match status" value="1"/>
</dbReference>
<dbReference type="eggNOG" id="COG2759">
    <property type="taxonomic scope" value="Bacteria"/>
</dbReference>
<dbReference type="EMBL" id="AGSN01000130">
    <property type="protein sequence ID" value="EHH10198.1"/>
    <property type="molecule type" value="Genomic_DNA"/>
</dbReference>
<evidence type="ECO:0000256" key="6">
    <source>
        <dbReference type="ARBA" id="ARBA00049033"/>
    </source>
</evidence>
<dbReference type="AlphaFoldDB" id="G6YD98"/>
<dbReference type="NCBIfam" id="NF010030">
    <property type="entry name" value="PRK13505.1"/>
    <property type="match status" value="1"/>
</dbReference>
<dbReference type="STRING" id="1082933.A6B35_26725"/>
<dbReference type="UniPathway" id="UPA00193"/>
<dbReference type="Pfam" id="PF01268">
    <property type="entry name" value="FTHFS"/>
    <property type="match status" value="1"/>
</dbReference>
<keyword evidence="3 8" id="KW-0436">Ligase</keyword>
<dbReference type="GO" id="GO:0004329">
    <property type="term" value="F:formate-tetrahydrofolate ligase activity"/>
    <property type="evidence" value="ECO:0007669"/>
    <property type="project" value="UniProtKB-UniRule"/>
</dbReference>